<keyword evidence="15" id="KW-0560">Oxidoreductase</keyword>
<evidence type="ECO:0000256" key="21">
    <source>
        <dbReference type="PROSITE-ProRule" id="PRU00175"/>
    </source>
</evidence>
<comment type="pathway">
    <text evidence="4">Protein modification; protein ubiquitination.</text>
</comment>
<comment type="pathway">
    <text evidence="3">Amino-acid degradation; L-phenylalanine degradation; acetoacetate and fumarate from L-phenylalanine: step 4/6.</text>
</comment>
<feature type="transmembrane region" description="Helical" evidence="23">
    <location>
        <begin position="518"/>
        <end position="536"/>
    </location>
</feature>
<feature type="transmembrane region" description="Helical" evidence="23">
    <location>
        <begin position="649"/>
        <end position="678"/>
    </location>
</feature>
<comment type="cofactor">
    <cofactor evidence="1">
        <name>Fe cation</name>
        <dbReference type="ChEBI" id="CHEBI:24875"/>
    </cofactor>
</comment>
<dbReference type="Gene3D" id="3.30.40.10">
    <property type="entry name" value="Zinc/RING finger domain, C3HC4 (zinc finger)"/>
    <property type="match status" value="1"/>
</dbReference>
<dbReference type="InterPro" id="IPR057992">
    <property type="entry name" value="TPR_SYVN1_N"/>
</dbReference>
<dbReference type="SMART" id="SM00184">
    <property type="entry name" value="RING"/>
    <property type="match status" value="1"/>
</dbReference>
<evidence type="ECO:0000256" key="23">
    <source>
        <dbReference type="SAM" id="Phobius"/>
    </source>
</evidence>
<dbReference type="Proteomes" id="UP000887458">
    <property type="component" value="Unassembled WGS sequence"/>
</dbReference>
<keyword evidence="11 21" id="KW-0863">Zinc-finger</keyword>
<gene>
    <name evidence="26" type="ORF">DERP_003340</name>
</gene>
<dbReference type="Gene3D" id="2.60.120.10">
    <property type="entry name" value="Jelly Rolls"/>
    <property type="match status" value="1"/>
</dbReference>
<dbReference type="EMBL" id="NJHN03000036">
    <property type="protein sequence ID" value="KAH9422663.1"/>
    <property type="molecule type" value="Genomic_DNA"/>
</dbReference>
<evidence type="ECO:0000256" key="3">
    <source>
        <dbReference type="ARBA" id="ARBA00004704"/>
    </source>
</evidence>
<proteinExistence type="inferred from homology"/>
<evidence type="ECO:0000256" key="6">
    <source>
        <dbReference type="ARBA" id="ARBA00013127"/>
    </source>
</evidence>
<dbReference type="Gene3D" id="1.10.8.10">
    <property type="entry name" value="DNA helicase RuvA subunit, C-terminal domain"/>
    <property type="match status" value="1"/>
</dbReference>
<name>A0ABQ8JJA0_DERPT</name>
<reference evidence="26 27" key="2">
    <citation type="journal article" date="2022" name="Mol. Biol. Evol.">
        <title>Comparative Genomics Reveals Insights into the Divergent Evolution of Astigmatic Mites and Household Pest Adaptations.</title>
        <authorList>
            <person name="Xiong Q."/>
            <person name="Wan A.T."/>
            <person name="Liu X."/>
            <person name="Fung C.S."/>
            <person name="Xiao X."/>
            <person name="Malainual N."/>
            <person name="Hou J."/>
            <person name="Wang L."/>
            <person name="Wang M."/>
            <person name="Yang K.Y."/>
            <person name="Cui Y."/>
            <person name="Leung E.L."/>
            <person name="Nong W."/>
            <person name="Shin S.K."/>
            <person name="Au S.W."/>
            <person name="Jeong K.Y."/>
            <person name="Chew F.T."/>
            <person name="Hui J.H."/>
            <person name="Leung T.F."/>
            <person name="Tungtrongchitr A."/>
            <person name="Zhong N."/>
            <person name="Liu Z."/>
            <person name="Tsui S.K."/>
        </authorList>
    </citation>
    <scope>NUCLEOTIDE SEQUENCE [LARGE SCALE GENOMIC DNA]</scope>
    <source>
        <strain evidence="26">Derp</strain>
    </source>
</reference>
<evidence type="ECO:0000256" key="1">
    <source>
        <dbReference type="ARBA" id="ARBA00001962"/>
    </source>
</evidence>
<evidence type="ECO:0000259" key="24">
    <source>
        <dbReference type="PROSITE" id="PS50089"/>
    </source>
</evidence>
<dbReference type="Pfam" id="PF25563">
    <property type="entry name" value="TPR_SYVN1_N"/>
    <property type="match status" value="1"/>
</dbReference>
<dbReference type="SUPFAM" id="SSF57850">
    <property type="entry name" value="RING/U-box"/>
    <property type="match status" value="1"/>
</dbReference>
<keyword evidence="9 23" id="KW-0812">Transmembrane</keyword>
<dbReference type="PANTHER" id="PTHR11056">
    <property type="entry name" value="HOMOGENTISATE 1,2-DIOXYGENASE"/>
    <property type="match status" value="1"/>
</dbReference>
<feature type="compositionally biased region" description="Acidic residues" evidence="22">
    <location>
        <begin position="1004"/>
        <end position="1030"/>
    </location>
</feature>
<dbReference type="InterPro" id="IPR013083">
    <property type="entry name" value="Znf_RING/FYVE/PHD"/>
</dbReference>
<dbReference type="InterPro" id="IPR014710">
    <property type="entry name" value="RmlC-like_jellyroll"/>
</dbReference>
<keyword evidence="8" id="KW-0808">Transferase</keyword>
<evidence type="ECO:0000256" key="19">
    <source>
        <dbReference type="ARBA" id="ARBA00030437"/>
    </source>
</evidence>
<feature type="transmembrane region" description="Helical" evidence="23">
    <location>
        <begin position="579"/>
        <end position="599"/>
    </location>
</feature>
<dbReference type="InterPro" id="IPR005708">
    <property type="entry name" value="Homogentis_dOase"/>
</dbReference>
<evidence type="ECO:0000256" key="4">
    <source>
        <dbReference type="ARBA" id="ARBA00004906"/>
    </source>
</evidence>
<evidence type="ECO:0000259" key="25">
    <source>
        <dbReference type="PROSITE" id="PS51140"/>
    </source>
</evidence>
<dbReference type="EC" id="1.13.11.5" evidence="6"/>
<organism evidence="26 27">
    <name type="scientific">Dermatophagoides pteronyssinus</name>
    <name type="common">European house dust mite</name>
    <dbReference type="NCBI Taxonomy" id="6956"/>
    <lineage>
        <taxon>Eukaryota</taxon>
        <taxon>Metazoa</taxon>
        <taxon>Ecdysozoa</taxon>
        <taxon>Arthropoda</taxon>
        <taxon>Chelicerata</taxon>
        <taxon>Arachnida</taxon>
        <taxon>Acari</taxon>
        <taxon>Acariformes</taxon>
        <taxon>Sarcoptiformes</taxon>
        <taxon>Astigmata</taxon>
        <taxon>Psoroptidia</taxon>
        <taxon>Analgoidea</taxon>
        <taxon>Pyroglyphidae</taxon>
        <taxon>Dermatophagoidinae</taxon>
        <taxon>Dermatophagoides</taxon>
    </lineage>
</organism>
<dbReference type="Pfam" id="PF13639">
    <property type="entry name" value="zf-RING_2"/>
    <property type="match status" value="1"/>
</dbReference>
<evidence type="ECO:0000256" key="18">
    <source>
        <dbReference type="ARBA" id="ARBA00030235"/>
    </source>
</evidence>
<dbReference type="CDD" id="cd16455">
    <property type="entry name" value="RING-H2_AMFR"/>
    <property type="match status" value="1"/>
</dbReference>
<evidence type="ECO:0000256" key="10">
    <source>
        <dbReference type="ARBA" id="ARBA00022723"/>
    </source>
</evidence>
<protein>
    <recommendedName>
        <fullName evidence="7">Homogentisate 1,2-dioxygenase</fullName>
        <ecNumber evidence="6">1.13.11.5</ecNumber>
    </recommendedName>
    <alternativeName>
        <fullName evidence="18">Homogentisate oxygenase</fullName>
    </alternativeName>
    <alternativeName>
        <fullName evidence="19">Homogentisic acid oxidase</fullName>
    </alternativeName>
    <alternativeName>
        <fullName evidence="20">Homogentisicase</fullName>
    </alternativeName>
</protein>
<dbReference type="Pfam" id="PF04209">
    <property type="entry name" value="HgmA_C"/>
    <property type="match status" value="1"/>
</dbReference>
<dbReference type="InterPro" id="IPR011051">
    <property type="entry name" value="RmlC_Cupin_sf"/>
</dbReference>
<keyword evidence="17 23" id="KW-0472">Membrane</keyword>
<comment type="similarity">
    <text evidence="5">Belongs to the homogentisate dioxygenase family.</text>
</comment>
<feature type="region of interest" description="Disordered" evidence="22">
    <location>
        <begin position="1003"/>
        <end position="1030"/>
    </location>
</feature>
<keyword evidence="27" id="KW-1185">Reference proteome</keyword>
<feature type="transmembrane region" description="Helical" evidence="23">
    <location>
        <begin position="620"/>
        <end position="643"/>
    </location>
</feature>
<feature type="transmembrane region" description="Helical" evidence="23">
    <location>
        <begin position="556"/>
        <end position="573"/>
    </location>
</feature>
<evidence type="ECO:0000313" key="26">
    <source>
        <dbReference type="EMBL" id="KAH9422663.1"/>
    </source>
</evidence>
<evidence type="ECO:0000256" key="16">
    <source>
        <dbReference type="ARBA" id="ARBA00023004"/>
    </source>
</evidence>
<evidence type="ECO:0000313" key="27">
    <source>
        <dbReference type="Proteomes" id="UP000887458"/>
    </source>
</evidence>
<evidence type="ECO:0000256" key="13">
    <source>
        <dbReference type="ARBA" id="ARBA00022964"/>
    </source>
</evidence>
<dbReference type="InterPro" id="IPR001841">
    <property type="entry name" value="Znf_RING"/>
</dbReference>
<dbReference type="Pfam" id="PF20510">
    <property type="entry name" value="HgmA_N"/>
    <property type="match status" value="1"/>
</dbReference>
<keyword evidence="14 23" id="KW-1133">Transmembrane helix</keyword>
<evidence type="ECO:0000256" key="17">
    <source>
        <dbReference type="ARBA" id="ARBA00023136"/>
    </source>
</evidence>
<keyword evidence="16" id="KW-0408">Iron</keyword>
<feature type="domain" description="CUE" evidence="25">
    <location>
        <begin position="912"/>
        <end position="954"/>
    </location>
</feature>
<dbReference type="PROSITE" id="PS51140">
    <property type="entry name" value="CUE"/>
    <property type="match status" value="1"/>
</dbReference>
<evidence type="ECO:0000256" key="12">
    <source>
        <dbReference type="ARBA" id="ARBA00022833"/>
    </source>
</evidence>
<accession>A0ABQ8JJA0</accession>
<keyword evidence="10" id="KW-0479">Metal-binding</keyword>
<evidence type="ECO:0000256" key="22">
    <source>
        <dbReference type="SAM" id="MobiDB-lite"/>
    </source>
</evidence>
<evidence type="ECO:0000256" key="5">
    <source>
        <dbReference type="ARBA" id="ARBA00007757"/>
    </source>
</evidence>
<evidence type="ECO:0000256" key="2">
    <source>
        <dbReference type="ARBA" id="ARBA00004141"/>
    </source>
</evidence>
<keyword evidence="13" id="KW-0223">Dioxygenase</keyword>
<reference evidence="26 27" key="1">
    <citation type="journal article" date="2018" name="J. Allergy Clin. Immunol.">
        <title>High-quality assembly of Dermatophagoides pteronyssinus genome and transcriptome reveals a wide range of novel allergens.</title>
        <authorList>
            <person name="Liu X.Y."/>
            <person name="Yang K.Y."/>
            <person name="Wang M.Q."/>
            <person name="Kwok J.S."/>
            <person name="Zeng X."/>
            <person name="Yang Z."/>
            <person name="Xiao X.J."/>
            <person name="Lau C.P."/>
            <person name="Li Y."/>
            <person name="Huang Z.M."/>
            <person name="Ba J.G."/>
            <person name="Yim A.K."/>
            <person name="Ouyang C.Y."/>
            <person name="Ngai S.M."/>
            <person name="Chan T.F."/>
            <person name="Leung E.L."/>
            <person name="Liu L."/>
            <person name="Liu Z.G."/>
            <person name="Tsui S.K."/>
        </authorList>
    </citation>
    <scope>NUCLEOTIDE SEQUENCE [LARGE SCALE GENOMIC DNA]</scope>
    <source>
        <strain evidence="26">Derp</strain>
    </source>
</reference>
<dbReference type="SMART" id="SM00546">
    <property type="entry name" value="CUE"/>
    <property type="match status" value="1"/>
</dbReference>
<dbReference type="InterPro" id="IPR003892">
    <property type="entry name" value="CUE"/>
</dbReference>
<dbReference type="InterPro" id="IPR046452">
    <property type="entry name" value="HgmA_N"/>
</dbReference>
<evidence type="ECO:0000256" key="20">
    <source>
        <dbReference type="ARBA" id="ARBA00033225"/>
    </source>
</evidence>
<feature type="transmembrane region" description="Helical" evidence="23">
    <location>
        <begin position="690"/>
        <end position="711"/>
    </location>
</feature>
<dbReference type="NCBIfam" id="TIGR01015">
    <property type="entry name" value="hmgA"/>
    <property type="match status" value="1"/>
</dbReference>
<feature type="compositionally biased region" description="Low complexity" evidence="22">
    <location>
        <begin position="958"/>
        <end position="977"/>
    </location>
</feature>
<dbReference type="CDD" id="cd07000">
    <property type="entry name" value="cupin_HGO_N"/>
    <property type="match status" value="1"/>
</dbReference>
<dbReference type="SUPFAM" id="SSF51182">
    <property type="entry name" value="RmlC-like cupins"/>
    <property type="match status" value="1"/>
</dbReference>
<evidence type="ECO:0000256" key="15">
    <source>
        <dbReference type="ARBA" id="ARBA00023002"/>
    </source>
</evidence>
<evidence type="ECO:0000256" key="11">
    <source>
        <dbReference type="ARBA" id="ARBA00022771"/>
    </source>
</evidence>
<dbReference type="CDD" id="cd14421">
    <property type="entry name" value="CUE_AMFR"/>
    <property type="match status" value="1"/>
</dbReference>
<keyword evidence="12" id="KW-0862">Zinc</keyword>
<evidence type="ECO:0000256" key="9">
    <source>
        <dbReference type="ARBA" id="ARBA00022692"/>
    </source>
</evidence>
<dbReference type="InterPro" id="IPR046451">
    <property type="entry name" value="HgmA_C"/>
</dbReference>
<comment type="subcellular location">
    <subcellularLocation>
        <location evidence="2">Membrane</location>
        <topology evidence="2">Multi-pass membrane protein</topology>
    </subcellularLocation>
</comment>
<comment type="caution">
    <text evidence="26">The sequence shown here is derived from an EMBL/GenBank/DDBJ whole genome shotgun (WGS) entry which is preliminary data.</text>
</comment>
<evidence type="ECO:0000256" key="14">
    <source>
        <dbReference type="ARBA" id="ARBA00022989"/>
    </source>
</evidence>
<sequence length="1030" mass="117885">MSFINLKYKSGFGNEFRSEDPRCPGSLPELQNNPQVCPYKLYSEQLSGSAFTAPRETNKRTWFYRIRPSVLHQPFQPYERSNVRSDWNDVAQTPNQLRWKPFPIPTSDKSVDFVDGLSTICGGGDSSSRHGMAVHVYTANDSMKNRCFHNSDGDFLLVPQFGTLYIRTEFGKMAVSPNEICVIQQGMKFSVDITEPSRGYVLEVFDGHFILPNLGPIGANGLANPRHFLTPVAYYEDKDHIKYEVINKYCGKLFAAQMEHSPFDVVAWYGNYVPYKYDLSKFMVINTVSYDHADPSIFTVLTCPSTKPGFAIADFVIFPPRWSVATNTFRPPYYHRNCMSEFMGLIHGSYEAKEEGFRAGGASLHSMMTPHGPDNDCFMKATKDKLEPTRVADGTMAFMFESSLQLRLTNWALNRGILDEDYYKCWSELQKHFDEKKTYIKMPNFLDAPEILPLPSLQTYASISFLLLSCAVYYAFQVSSGLEPDWKLNEFLFIQTANQRFVTLYQVTNTMINQPLCVWTLINMSYCLLILFGKLIQKLVFGDLRSSEQQLLRDKFWNFLLYKFIFVFSVINVQHMNELLLWCAWFSVLGFMFLLTNLCKARYRFLANTPTISRLAHIKLLTLLISILISTLPLFIIGGIVGIHTSFSIGAFLLCEVSMLSLRALHCLILYIIHLWDLSRDSIWEKRTTIVYYIELIFDLSVLVIDFGHHIHMLSSGNIILSVSSVVILIQLRSIFTDIIRRIKKHRNYLQVLNLMERNFPAASRDELNDENNDCAICWDRMENARRLPCGHFFHTACLRSWLEQDTSCPTCRHSLRQQRDQTRANNNGNDRRGVAIPNIAGGTGFEDLANIANLAGLRPGNTRFFHFDGSRYATWLPSFSVEVTRPNIMDININASVTRNEQTFPDYAQQQIEYMGQQVLEWFPQFSLTSILDDLRNTRSVEVTIENILDGRLRPVTSSSSSSSTAATTSNSTNNNESEETTQLNQNDTNYNLFSIVGNQIAQEEEEDDDSESDNDLIEINDDGDYIDH</sequence>
<evidence type="ECO:0000256" key="8">
    <source>
        <dbReference type="ARBA" id="ARBA00022679"/>
    </source>
</evidence>
<feature type="region of interest" description="Disordered" evidence="22">
    <location>
        <begin position="955"/>
        <end position="990"/>
    </location>
</feature>
<feature type="domain" description="RING-type" evidence="24">
    <location>
        <begin position="775"/>
        <end position="813"/>
    </location>
</feature>
<dbReference type="PANTHER" id="PTHR11056:SF0">
    <property type="entry name" value="HOMOGENTISATE 1,2-DIOXYGENASE"/>
    <property type="match status" value="1"/>
</dbReference>
<feature type="transmembrane region" description="Helical" evidence="23">
    <location>
        <begin position="717"/>
        <end position="736"/>
    </location>
</feature>
<dbReference type="Pfam" id="PF02845">
    <property type="entry name" value="CUE"/>
    <property type="match status" value="1"/>
</dbReference>
<dbReference type="PROSITE" id="PS50089">
    <property type="entry name" value="ZF_RING_2"/>
    <property type="match status" value="1"/>
</dbReference>
<evidence type="ECO:0000256" key="7">
    <source>
        <dbReference type="ARBA" id="ARBA00018757"/>
    </source>
</evidence>